<evidence type="ECO:0000256" key="12">
    <source>
        <dbReference type="SAM" id="MobiDB-lite"/>
    </source>
</evidence>
<evidence type="ECO:0000256" key="6">
    <source>
        <dbReference type="ARBA" id="ARBA00022741"/>
    </source>
</evidence>
<sequence>MSPIRIVLLVIFLLHFAAAATAASSVEPEADILIAFKNSLDNADALSSWVQGGSPPCNGDQENWVGIFCENGTVWGLQLQNLELEGVIDVDVLAKLPNLRTMSFMNNKFDGSLPNLSKLTNMKSIYLSNNAFSGEISPSTFSGMESLKKLHLANNQFTGQIPASLIVLKKLKELMLENNQFEGEIPQFPAGLIRTLNVSNNKLIGEIPLSLSNFPASSFDGNKILCGAPLALCPPKQHLTLGSIIIVSILVAAASSALILVVFILRRRKQIPQPPEAAAAAYGHQKRPDLDNMETGQLSSVPGSGSSSPEKLHHHGGGGGKKSSEPSVKITFLKEDRVRFDMTDLLKASAEILGSGVFGSTYKAALNKGQVMVVKRFRHMNNVDKGEFHEHMRRLGRLSHPNVLPIVGFYYRKEEKLLVTDYAEKVSLAVHLHGIVVRCPDWPTRLKIVKGVARGLMYLYNELPSLTAPHGHLKSSNVLLDGSYTPLLADYGLVPVVNQEHAQEHMISYKSPEYKSSGRITKKTDVWSLGILILETLTGRFPSNFLQHSGGGGGGGGRAPVAATGDVDVAAWVEAAVGDDGDNVEVLDADMERDDRSVVEMMKLLNIGLSCCQVDVDIRPDIKEAVERIEEVKEY</sequence>
<name>A0A022QAQ0_ERYGU</name>
<evidence type="ECO:0000256" key="13">
    <source>
        <dbReference type="SAM" id="Phobius"/>
    </source>
</evidence>
<evidence type="ECO:0000256" key="2">
    <source>
        <dbReference type="ARBA" id="ARBA00022614"/>
    </source>
</evidence>
<dbReference type="Proteomes" id="UP000030748">
    <property type="component" value="Unassembled WGS sequence"/>
</dbReference>
<accession>A0A022QAQ0</accession>
<keyword evidence="4 14" id="KW-0732">Signal</keyword>
<dbReference type="PANTHER" id="PTHR48007">
    <property type="entry name" value="LEUCINE-RICH REPEAT RECEPTOR-LIKE PROTEIN KINASE PXC1"/>
    <property type="match status" value="1"/>
</dbReference>
<evidence type="ECO:0000259" key="15">
    <source>
        <dbReference type="PROSITE" id="PS50011"/>
    </source>
</evidence>
<evidence type="ECO:0000256" key="11">
    <source>
        <dbReference type="PROSITE-ProRule" id="PRU10141"/>
    </source>
</evidence>
<evidence type="ECO:0000256" key="14">
    <source>
        <dbReference type="SAM" id="SignalP"/>
    </source>
</evidence>
<dbReference type="PROSITE" id="PS50011">
    <property type="entry name" value="PROTEIN_KINASE_DOM"/>
    <property type="match status" value="1"/>
</dbReference>
<gene>
    <name evidence="16" type="ORF">MIMGU_mgv1a002807mg</name>
</gene>
<evidence type="ECO:0000256" key="7">
    <source>
        <dbReference type="ARBA" id="ARBA00022840"/>
    </source>
</evidence>
<feature type="compositionally biased region" description="Low complexity" evidence="12">
    <location>
        <begin position="299"/>
        <end position="309"/>
    </location>
</feature>
<evidence type="ECO:0000256" key="8">
    <source>
        <dbReference type="ARBA" id="ARBA00022989"/>
    </source>
</evidence>
<dbReference type="InterPro" id="IPR001611">
    <property type="entry name" value="Leu-rich_rpt"/>
</dbReference>
<evidence type="ECO:0000256" key="10">
    <source>
        <dbReference type="ARBA" id="ARBA00023180"/>
    </source>
</evidence>
<reference evidence="16 17" key="1">
    <citation type="journal article" date="2013" name="Proc. Natl. Acad. Sci. U.S.A.">
        <title>Fine-scale variation in meiotic recombination in Mimulus inferred from population shotgun sequencing.</title>
        <authorList>
            <person name="Hellsten U."/>
            <person name="Wright K.M."/>
            <person name="Jenkins J."/>
            <person name="Shu S."/>
            <person name="Yuan Y."/>
            <person name="Wessler S.R."/>
            <person name="Schmutz J."/>
            <person name="Willis J.H."/>
            <person name="Rokhsar D.S."/>
        </authorList>
    </citation>
    <scope>NUCLEOTIDE SEQUENCE [LARGE SCALE GENOMIC DNA]</scope>
    <source>
        <strain evidence="17">cv. DUN x IM62</strain>
    </source>
</reference>
<dbReference type="InterPro" id="IPR000719">
    <property type="entry name" value="Prot_kinase_dom"/>
</dbReference>
<dbReference type="EMBL" id="KI631864">
    <property type="protein sequence ID" value="EYU25757.1"/>
    <property type="molecule type" value="Genomic_DNA"/>
</dbReference>
<dbReference type="Gene3D" id="1.10.510.10">
    <property type="entry name" value="Transferase(Phosphotransferase) domain 1"/>
    <property type="match status" value="1"/>
</dbReference>
<keyword evidence="5" id="KW-0677">Repeat</keyword>
<dbReference type="Pfam" id="PF00560">
    <property type="entry name" value="LRR_1"/>
    <property type="match status" value="1"/>
</dbReference>
<evidence type="ECO:0000256" key="1">
    <source>
        <dbReference type="ARBA" id="ARBA00004370"/>
    </source>
</evidence>
<keyword evidence="6 11" id="KW-0547">Nucleotide-binding</keyword>
<dbReference type="InterPro" id="IPR032675">
    <property type="entry name" value="LRR_dom_sf"/>
</dbReference>
<dbReference type="SUPFAM" id="SSF52058">
    <property type="entry name" value="L domain-like"/>
    <property type="match status" value="1"/>
</dbReference>
<dbReference type="AlphaFoldDB" id="A0A022QAQ0"/>
<comment type="subcellular location">
    <subcellularLocation>
        <location evidence="1">Membrane</location>
    </subcellularLocation>
</comment>
<feature type="region of interest" description="Disordered" evidence="12">
    <location>
        <begin position="276"/>
        <end position="326"/>
    </location>
</feature>
<proteinExistence type="predicted"/>
<dbReference type="PANTHER" id="PTHR48007:SF64">
    <property type="entry name" value="POLLEN RECEPTOR-LIKE KINASE 1"/>
    <property type="match status" value="1"/>
</dbReference>
<organism evidence="16 17">
    <name type="scientific">Erythranthe guttata</name>
    <name type="common">Yellow monkey flower</name>
    <name type="synonym">Mimulus guttatus</name>
    <dbReference type="NCBI Taxonomy" id="4155"/>
    <lineage>
        <taxon>Eukaryota</taxon>
        <taxon>Viridiplantae</taxon>
        <taxon>Streptophyta</taxon>
        <taxon>Embryophyta</taxon>
        <taxon>Tracheophyta</taxon>
        <taxon>Spermatophyta</taxon>
        <taxon>Magnoliopsida</taxon>
        <taxon>eudicotyledons</taxon>
        <taxon>Gunneridae</taxon>
        <taxon>Pentapetalae</taxon>
        <taxon>asterids</taxon>
        <taxon>lamiids</taxon>
        <taxon>Lamiales</taxon>
        <taxon>Phrymaceae</taxon>
        <taxon>Erythranthe</taxon>
    </lineage>
</organism>
<keyword evidence="7 11" id="KW-0067">ATP-binding</keyword>
<evidence type="ECO:0000256" key="9">
    <source>
        <dbReference type="ARBA" id="ARBA00023136"/>
    </source>
</evidence>
<evidence type="ECO:0000256" key="4">
    <source>
        <dbReference type="ARBA" id="ARBA00022729"/>
    </source>
</evidence>
<dbReference type="GO" id="GO:0005886">
    <property type="term" value="C:plasma membrane"/>
    <property type="evidence" value="ECO:0000318"/>
    <property type="project" value="GO_Central"/>
</dbReference>
<feature type="domain" description="Protein kinase" evidence="15">
    <location>
        <begin position="347"/>
        <end position="635"/>
    </location>
</feature>
<evidence type="ECO:0000256" key="5">
    <source>
        <dbReference type="ARBA" id="ARBA00022737"/>
    </source>
</evidence>
<dbReference type="STRING" id="4155.A0A022QAQ0"/>
<keyword evidence="9 13" id="KW-0472">Membrane</keyword>
<dbReference type="GO" id="GO:0004674">
    <property type="term" value="F:protein serine/threonine kinase activity"/>
    <property type="evidence" value="ECO:0000318"/>
    <property type="project" value="GO_Central"/>
</dbReference>
<dbReference type="PROSITE" id="PS00107">
    <property type="entry name" value="PROTEIN_KINASE_ATP"/>
    <property type="match status" value="1"/>
</dbReference>
<evidence type="ECO:0000256" key="3">
    <source>
        <dbReference type="ARBA" id="ARBA00022692"/>
    </source>
</evidence>
<evidence type="ECO:0000313" key="16">
    <source>
        <dbReference type="EMBL" id="EYU25757.1"/>
    </source>
</evidence>
<evidence type="ECO:0000313" key="17">
    <source>
        <dbReference type="Proteomes" id="UP000030748"/>
    </source>
</evidence>
<dbReference type="GO" id="GO:0005524">
    <property type="term" value="F:ATP binding"/>
    <property type="evidence" value="ECO:0007669"/>
    <property type="project" value="UniProtKB-UniRule"/>
</dbReference>
<dbReference type="FunFam" id="3.80.10.10:FF:000400">
    <property type="entry name" value="Nuclear pore complex protein NUP107"/>
    <property type="match status" value="1"/>
</dbReference>
<feature type="binding site" evidence="11">
    <location>
        <position position="375"/>
    </location>
    <ligand>
        <name>ATP</name>
        <dbReference type="ChEBI" id="CHEBI:30616"/>
    </ligand>
</feature>
<dbReference type="eggNOG" id="ENOG502QUJJ">
    <property type="taxonomic scope" value="Eukaryota"/>
</dbReference>
<dbReference type="InterPro" id="IPR017441">
    <property type="entry name" value="Protein_kinase_ATP_BS"/>
</dbReference>
<protein>
    <recommendedName>
        <fullName evidence="15">Protein kinase domain-containing protein</fullName>
    </recommendedName>
</protein>
<feature type="transmembrane region" description="Helical" evidence="13">
    <location>
        <begin position="239"/>
        <end position="265"/>
    </location>
</feature>
<dbReference type="InterPro" id="IPR046959">
    <property type="entry name" value="PRK1-6/SRF4-like"/>
</dbReference>
<dbReference type="FunFam" id="3.30.200.20:FF:000307">
    <property type="entry name" value="pollen receptor-like kinase 1"/>
    <property type="match status" value="1"/>
</dbReference>
<dbReference type="InterPro" id="IPR011009">
    <property type="entry name" value="Kinase-like_dom_sf"/>
</dbReference>
<dbReference type="Gene3D" id="3.30.200.20">
    <property type="entry name" value="Phosphorylase Kinase, domain 1"/>
    <property type="match status" value="1"/>
</dbReference>
<dbReference type="Gene3D" id="3.80.10.10">
    <property type="entry name" value="Ribonuclease Inhibitor"/>
    <property type="match status" value="2"/>
</dbReference>
<keyword evidence="8 13" id="KW-1133">Transmembrane helix</keyword>
<keyword evidence="17" id="KW-1185">Reference proteome</keyword>
<feature type="chain" id="PRO_5001506727" description="Protein kinase domain-containing protein" evidence="14">
    <location>
        <begin position="20"/>
        <end position="635"/>
    </location>
</feature>
<dbReference type="InterPro" id="IPR013210">
    <property type="entry name" value="LRR_N_plant-typ"/>
</dbReference>
<feature type="signal peptide" evidence="14">
    <location>
        <begin position="1"/>
        <end position="19"/>
    </location>
</feature>
<dbReference type="Pfam" id="PF08263">
    <property type="entry name" value="LRRNT_2"/>
    <property type="match status" value="1"/>
</dbReference>
<dbReference type="Pfam" id="PF00069">
    <property type="entry name" value="Pkinase"/>
    <property type="match status" value="1"/>
</dbReference>
<keyword evidence="3 13" id="KW-0812">Transmembrane</keyword>
<dbReference type="SUPFAM" id="SSF56112">
    <property type="entry name" value="Protein kinase-like (PK-like)"/>
    <property type="match status" value="1"/>
</dbReference>
<keyword evidence="10" id="KW-0325">Glycoprotein</keyword>
<keyword evidence="2" id="KW-0433">Leucine-rich repeat</keyword>
<dbReference type="Pfam" id="PF13855">
    <property type="entry name" value="LRR_8"/>
    <property type="match status" value="1"/>
</dbReference>